<organism evidence="2 3">
    <name type="scientific">Pseudarthrobacter siccitolerans</name>
    <dbReference type="NCBI Taxonomy" id="861266"/>
    <lineage>
        <taxon>Bacteria</taxon>
        <taxon>Bacillati</taxon>
        <taxon>Actinomycetota</taxon>
        <taxon>Actinomycetes</taxon>
        <taxon>Micrococcales</taxon>
        <taxon>Micrococcaceae</taxon>
        <taxon>Pseudarthrobacter</taxon>
    </lineage>
</organism>
<comment type="caution">
    <text evidence="2">The sequence shown here is derived from an EMBL/GenBank/DDBJ whole genome shotgun (WGS) entry which is preliminary data.</text>
</comment>
<name>A0ABU0PQ37_9MICC</name>
<gene>
    <name evidence="2" type="ORF">QFZ36_003653</name>
</gene>
<keyword evidence="3" id="KW-1185">Reference proteome</keyword>
<reference evidence="2 3" key="1">
    <citation type="submission" date="2023-07" db="EMBL/GenBank/DDBJ databases">
        <title>Comparative genomics of wheat-associated soil bacteria to identify genetic determinants of phenazine resistance.</title>
        <authorList>
            <person name="Mouncey N."/>
        </authorList>
    </citation>
    <scope>NUCLEOTIDE SEQUENCE [LARGE SCALE GENOMIC DNA]</scope>
    <source>
        <strain evidence="2 3">W1I3</strain>
    </source>
</reference>
<evidence type="ECO:0000259" key="1">
    <source>
        <dbReference type="Pfam" id="PF24390"/>
    </source>
</evidence>
<dbReference type="Proteomes" id="UP001236806">
    <property type="component" value="Unassembled WGS sequence"/>
</dbReference>
<proteinExistence type="predicted"/>
<protein>
    <recommendedName>
        <fullName evidence="1">PRTase-CE domain-containing protein</fullName>
    </recommendedName>
</protein>
<evidence type="ECO:0000313" key="2">
    <source>
        <dbReference type="EMBL" id="MDQ0676092.1"/>
    </source>
</evidence>
<sequence length="456" mass="52220">MLNCPSISSWLRQFNTAERPLAELILSKLRFATNDEIAHDLSEALMEKVDVTTRRQSQIVIESVIPFEDVKRYWRDQKAKDQEPEREPELYQDYYPSEVRDYDSGSEKLLDVIIRSEYRRVQDRYAAARKLNPIVRTRNEINALKESSQKIDFILITDNIGSGKQVIDALDRLAAFCTTGPFSNCDVRISVIAWTATKAGTEAITTWASTMPPTCGNINKLVKRSLVDHLNIFYLNLTQTFHDLGELESREQLFDLFKKYGDPRNKKKHTRGLGFGKIASRTVLLGSSCPNTVPDFLYSSSGSEEYVPLFPGKRIPPDINEVILHDTRYNPQHTEAKERHEQRIRKQHLLVAANRPIKRGDAKWGILVLAVAGTAREEAILSSNISYHRFRQAEQQLIALGWLTADFTATKEGENSVRTYGRKSNQADYASARRYMKRKVDARNVTYYPQSLRGVR</sequence>
<evidence type="ECO:0000313" key="3">
    <source>
        <dbReference type="Proteomes" id="UP001236806"/>
    </source>
</evidence>
<dbReference type="Pfam" id="PF24390">
    <property type="entry name" value="PRTase-CE"/>
    <property type="match status" value="1"/>
</dbReference>
<accession>A0ABU0PQ37</accession>
<dbReference type="InterPro" id="IPR056920">
    <property type="entry name" value="PRTase-CE"/>
</dbReference>
<dbReference type="EMBL" id="JAUSXB010000001">
    <property type="protein sequence ID" value="MDQ0676092.1"/>
    <property type="molecule type" value="Genomic_DNA"/>
</dbReference>
<feature type="domain" description="PRTase-CE" evidence="1">
    <location>
        <begin position="8"/>
        <end position="311"/>
    </location>
</feature>
<dbReference type="RefSeq" id="WP_306638450.1">
    <property type="nucleotide sequence ID" value="NZ_JAUSXB010000001.1"/>
</dbReference>